<comment type="caution">
    <text evidence="1">The sequence shown here is derived from an EMBL/GenBank/DDBJ whole genome shotgun (WGS) entry which is preliminary data.</text>
</comment>
<evidence type="ECO:0000313" key="1">
    <source>
        <dbReference type="EMBL" id="TEB07768.1"/>
    </source>
</evidence>
<gene>
    <name evidence="1" type="ORF">Psch_01323</name>
</gene>
<keyword evidence="2" id="KW-1185">Reference proteome</keyword>
<accession>A0A4Y7RFI6</accession>
<reference evidence="1 2" key="1">
    <citation type="journal article" date="2018" name="Environ. Microbiol.">
        <title>Novel energy conservation strategies and behaviour of Pelotomaculum schinkii driving syntrophic propionate catabolism.</title>
        <authorList>
            <person name="Hidalgo-Ahumada C.A.P."/>
            <person name="Nobu M.K."/>
            <person name="Narihiro T."/>
            <person name="Tamaki H."/>
            <person name="Liu W.T."/>
            <person name="Kamagata Y."/>
            <person name="Stams A.J.M."/>
            <person name="Imachi H."/>
            <person name="Sousa D.Z."/>
        </authorList>
    </citation>
    <scope>NUCLEOTIDE SEQUENCE [LARGE SCALE GENOMIC DNA]</scope>
    <source>
        <strain evidence="1 2">HH</strain>
    </source>
</reference>
<sequence length="454" mass="50650">MSGPKISVYELSAWARRNLSGQIRCQQQTFACVEQIRNLIREILSSSGSIDSILSNLSMLLERTGKGAEEVQLLTDLKATLKKDCAAFQKDLEDNIPQPATTITISDEALADKKALLGKIKAIQTEAASYQANLCKVLSQGGHQNKEHSGELYDDIVSDINAAASFDIAVIDVAKDDFHTTYKMLERKLSSLMLDSSCPAEIKAEAKKAVTALGKITDLDYLKTFEAVSVKPLLKKYQDAVSRLSKIQNDYQMLLTRYLALFTLTGSEAKTVPITDEAISLLQTEISKLEKQLVRQKEQEYISSCVDQVMVEMGYDLLGHREVTKRSGKRFRNELYSYGKGTAVNVTYASDGQITMELGGIDRADRVPNLEETDMLREDMESFCEDFAEIEKRLQAKSVIIGKRIAMSPPSTEYASIININDYEVKSSKPIATITVTNKRKRTSVKQTMRRDDS</sequence>
<dbReference type="EMBL" id="QFGA01000001">
    <property type="protein sequence ID" value="TEB07768.1"/>
    <property type="molecule type" value="Genomic_DNA"/>
</dbReference>
<organism evidence="1 2">
    <name type="scientific">Pelotomaculum schinkii</name>
    <dbReference type="NCBI Taxonomy" id="78350"/>
    <lineage>
        <taxon>Bacteria</taxon>
        <taxon>Bacillati</taxon>
        <taxon>Bacillota</taxon>
        <taxon>Clostridia</taxon>
        <taxon>Eubacteriales</taxon>
        <taxon>Desulfotomaculaceae</taxon>
        <taxon>Pelotomaculum</taxon>
    </lineage>
</organism>
<dbReference type="AlphaFoldDB" id="A0A4Y7RFI6"/>
<dbReference type="RefSeq" id="WP_190239573.1">
    <property type="nucleotide sequence ID" value="NZ_QFGA01000001.1"/>
</dbReference>
<dbReference type="Proteomes" id="UP000298324">
    <property type="component" value="Unassembled WGS sequence"/>
</dbReference>
<protein>
    <submittedName>
        <fullName evidence="1">Uncharacterized protein</fullName>
    </submittedName>
</protein>
<evidence type="ECO:0000313" key="2">
    <source>
        <dbReference type="Proteomes" id="UP000298324"/>
    </source>
</evidence>
<name>A0A4Y7RFI6_9FIRM</name>
<proteinExistence type="predicted"/>